<evidence type="ECO:0000313" key="2">
    <source>
        <dbReference type="Proteomes" id="UP000188320"/>
    </source>
</evidence>
<keyword evidence="2" id="KW-1185">Reference proteome</keyword>
<organism evidence="1 2">
    <name type="scientific">Zancudomyces culisetae</name>
    <name type="common">Gut fungus</name>
    <name type="synonym">Smittium culisetae</name>
    <dbReference type="NCBI Taxonomy" id="1213189"/>
    <lineage>
        <taxon>Eukaryota</taxon>
        <taxon>Fungi</taxon>
        <taxon>Fungi incertae sedis</taxon>
        <taxon>Zoopagomycota</taxon>
        <taxon>Kickxellomycotina</taxon>
        <taxon>Harpellomycetes</taxon>
        <taxon>Harpellales</taxon>
        <taxon>Legeriomycetaceae</taxon>
        <taxon>Zancudomyces</taxon>
    </lineage>
</organism>
<gene>
    <name evidence="1" type="ORF">AX774_g2741</name>
</gene>
<evidence type="ECO:0000313" key="1">
    <source>
        <dbReference type="EMBL" id="OMH83727.1"/>
    </source>
</evidence>
<dbReference type="Proteomes" id="UP000188320">
    <property type="component" value="Unassembled WGS sequence"/>
</dbReference>
<reference evidence="2" key="1">
    <citation type="submission" date="2017-01" db="EMBL/GenBank/DDBJ databases">
        <authorList>
            <person name="Wang Y."/>
            <person name="White M."/>
            <person name="Kvist S."/>
            <person name="Moncalvo J.-M."/>
        </authorList>
    </citation>
    <scope>NUCLEOTIDE SEQUENCE [LARGE SCALE GENOMIC DNA]</scope>
    <source>
        <strain evidence="2">COL-18-3</strain>
    </source>
</reference>
<sequence length="70" mass="8059">MIDHIFYSGLQAKWSMKQIKAEKKSKMNTKAIKESSEEFKTNNWFSALMALDDTEIMAKELEVAVKESAE</sequence>
<accession>A0A1R1PRY8</accession>
<dbReference type="AlphaFoldDB" id="A0A1R1PRY8"/>
<proteinExistence type="predicted"/>
<protein>
    <submittedName>
        <fullName evidence="1">Uncharacterized protein</fullName>
    </submittedName>
</protein>
<comment type="caution">
    <text evidence="1">The sequence shown here is derived from an EMBL/GenBank/DDBJ whole genome shotgun (WGS) entry which is preliminary data.</text>
</comment>
<name>A0A1R1PRY8_ZANCU</name>
<dbReference type="EMBL" id="LSSK01000318">
    <property type="protein sequence ID" value="OMH83727.1"/>
    <property type="molecule type" value="Genomic_DNA"/>
</dbReference>